<reference evidence="4" key="1">
    <citation type="submission" date="2021-02" db="EMBL/GenBank/DDBJ databases">
        <authorList>
            <person name="Dougan E. K."/>
            <person name="Rhodes N."/>
            <person name="Thang M."/>
            <person name="Chan C."/>
        </authorList>
    </citation>
    <scope>NUCLEOTIDE SEQUENCE</scope>
</reference>
<protein>
    <recommendedName>
        <fullName evidence="6">2'-phosphotransferase</fullName>
    </recommendedName>
</protein>
<comment type="caution">
    <text evidence="4">The sequence shown here is derived from an EMBL/GenBank/DDBJ whole genome shotgun (WGS) entry which is preliminary data.</text>
</comment>
<dbReference type="EMBL" id="CAJNNW010036894">
    <property type="protein sequence ID" value="CAE8738154.1"/>
    <property type="molecule type" value="Genomic_DNA"/>
</dbReference>
<dbReference type="PANTHER" id="PTHR12684">
    <property type="entry name" value="PUTATIVE PHOSPHOTRANSFERASE"/>
    <property type="match status" value="1"/>
</dbReference>
<dbReference type="SUPFAM" id="SSF56399">
    <property type="entry name" value="ADP-ribosylation"/>
    <property type="match status" value="1"/>
</dbReference>
<dbReference type="GO" id="GO:0006388">
    <property type="term" value="P:tRNA splicing, via endonucleolytic cleavage and ligation"/>
    <property type="evidence" value="ECO:0007669"/>
    <property type="project" value="TreeGrafter"/>
</dbReference>
<accession>A0A813LTX1</accession>
<sequence length="233" mass="25019">DGHVRLSDVLALPEFSFPGHTVKEVEELVAGKDEKKRFQLRRSGGELWIRANQGHTMRCVQDDKLLQPISPGGEVPCCVHGTFLGAWESIVADGGLSRMTRNHVHFAPRPPGADLVISGMRSDCEVAVYVSVARAMAGGGVRFFRSANDVILTPGDERGMVSCEYFERAVRLLDGAVLWPRPADGSALPPIPALKPAQASDTRILPVPVAAGSADSSDDEEIVFGRAILGPAR</sequence>
<evidence type="ECO:0000256" key="2">
    <source>
        <dbReference type="ARBA" id="ARBA00022679"/>
    </source>
</evidence>
<name>A0A813LTX1_POLGL</name>
<dbReference type="PANTHER" id="PTHR12684:SF2">
    <property type="entry name" value="TRNA 2'-PHOSPHOTRANSFERASE 1"/>
    <property type="match status" value="1"/>
</dbReference>
<dbReference type="InterPro" id="IPR002745">
    <property type="entry name" value="Ptrans_KptA/Tpt1"/>
</dbReference>
<keyword evidence="2" id="KW-0808">Transferase</keyword>
<dbReference type="Gene3D" id="3.20.170.30">
    <property type="match status" value="1"/>
</dbReference>
<dbReference type="AlphaFoldDB" id="A0A813LTX1"/>
<evidence type="ECO:0000313" key="4">
    <source>
        <dbReference type="EMBL" id="CAE8738154.1"/>
    </source>
</evidence>
<evidence type="ECO:0000313" key="5">
    <source>
        <dbReference type="Proteomes" id="UP000626109"/>
    </source>
</evidence>
<evidence type="ECO:0000256" key="1">
    <source>
        <dbReference type="ARBA" id="ARBA00009836"/>
    </source>
</evidence>
<dbReference type="GO" id="GO:0000215">
    <property type="term" value="F:tRNA 2'-phosphotransferase activity"/>
    <property type="evidence" value="ECO:0007669"/>
    <property type="project" value="TreeGrafter"/>
</dbReference>
<dbReference type="Pfam" id="PF01885">
    <property type="entry name" value="PTS_2-RNA"/>
    <property type="match status" value="1"/>
</dbReference>
<dbReference type="InterPro" id="IPR042081">
    <property type="entry name" value="RNA_2'-PTrans_C"/>
</dbReference>
<evidence type="ECO:0008006" key="6">
    <source>
        <dbReference type="Google" id="ProtNLM"/>
    </source>
</evidence>
<feature type="non-terminal residue" evidence="4">
    <location>
        <position position="233"/>
    </location>
</feature>
<gene>
    <name evidence="4" type="ORF">PGLA2088_LOCUS49068</name>
</gene>
<keyword evidence="3" id="KW-0520">NAD</keyword>
<evidence type="ECO:0000256" key="3">
    <source>
        <dbReference type="ARBA" id="ARBA00023027"/>
    </source>
</evidence>
<proteinExistence type="inferred from homology"/>
<comment type="similarity">
    <text evidence="1">Belongs to the KptA/TPT1 family.</text>
</comment>
<dbReference type="Proteomes" id="UP000626109">
    <property type="component" value="Unassembled WGS sequence"/>
</dbReference>
<organism evidence="4 5">
    <name type="scientific">Polarella glacialis</name>
    <name type="common">Dinoflagellate</name>
    <dbReference type="NCBI Taxonomy" id="89957"/>
    <lineage>
        <taxon>Eukaryota</taxon>
        <taxon>Sar</taxon>
        <taxon>Alveolata</taxon>
        <taxon>Dinophyceae</taxon>
        <taxon>Suessiales</taxon>
        <taxon>Suessiaceae</taxon>
        <taxon>Polarella</taxon>
    </lineage>
</organism>